<dbReference type="HAMAP" id="MF_00240">
    <property type="entry name" value="LolA"/>
    <property type="match status" value="1"/>
</dbReference>
<dbReference type="InterPro" id="IPR004564">
    <property type="entry name" value="OM_lipoprot_carrier_LolA-like"/>
</dbReference>
<comment type="subunit">
    <text evidence="3 10">Monomer.</text>
</comment>
<dbReference type="CDD" id="cd16325">
    <property type="entry name" value="LolA"/>
    <property type="match status" value="1"/>
</dbReference>
<dbReference type="Gene3D" id="2.50.20.10">
    <property type="entry name" value="Lipoprotein localisation LolA/LolB/LppX"/>
    <property type="match status" value="1"/>
</dbReference>
<keyword evidence="9 10" id="KW-0143">Chaperone</keyword>
<dbReference type="NCBIfam" id="TIGR00547">
    <property type="entry name" value="lolA"/>
    <property type="match status" value="1"/>
</dbReference>
<evidence type="ECO:0000256" key="7">
    <source>
        <dbReference type="ARBA" id="ARBA00022764"/>
    </source>
</evidence>
<evidence type="ECO:0000256" key="9">
    <source>
        <dbReference type="ARBA" id="ARBA00023186"/>
    </source>
</evidence>
<dbReference type="EMBL" id="CP041742">
    <property type="protein sequence ID" value="QDQ72894.1"/>
    <property type="molecule type" value="Genomic_DNA"/>
</dbReference>
<evidence type="ECO:0000256" key="4">
    <source>
        <dbReference type="ARBA" id="ARBA00014035"/>
    </source>
</evidence>
<dbReference type="GO" id="GO:0042953">
    <property type="term" value="P:lipoprotein transport"/>
    <property type="evidence" value="ECO:0007669"/>
    <property type="project" value="InterPro"/>
</dbReference>
<keyword evidence="11" id="KW-0449">Lipoprotein</keyword>
<keyword evidence="8 10" id="KW-0653">Protein transport</keyword>
<evidence type="ECO:0000256" key="10">
    <source>
        <dbReference type="HAMAP-Rule" id="MF_00240"/>
    </source>
</evidence>
<evidence type="ECO:0000256" key="1">
    <source>
        <dbReference type="ARBA" id="ARBA00004418"/>
    </source>
</evidence>
<feature type="chain" id="PRO_5022275985" description="Outer-membrane lipoprotein carrier protein" evidence="10">
    <location>
        <begin position="28"/>
        <end position="214"/>
    </location>
</feature>
<dbReference type="PANTHER" id="PTHR35869:SF1">
    <property type="entry name" value="OUTER-MEMBRANE LIPOPROTEIN CARRIER PROTEIN"/>
    <property type="match status" value="1"/>
</dbReference>
<keyword evidence="5 10" id="KW-0813">Transport</keyword>
<evidence type="ECO:0000256" key="2">
    <source>
        <dbReference type="ARBA" id="ARBA00007615"/>
    </source>
</evidence>
<accession>A0A516V309</accession>
<reference evidence="11 12" key="1">
    <citation type="submission" date="2019-07" db="EMBL/GenBank/DDBJ databases">
        <title>Lysobacter weifangensis sp. nov., isolated from bensulfuron-methyl contaminated farmland soil.</title>
        <authorList>
            <person name="Zhao H."/>
        </authorList>
    </citation>
    <scope>NUCLEOTIDE SEQUENCE [LARGE SCALE GENOMIC DNA]</scope>
    <source>
        <strain evidence="11 12">CC-Bw-6</strain>
    </source>
</reference>
<proteinExistence type="inferred from homology"/>
<dbReference type="OrthoDB" id="9787361at2"/>
<keyword evidence="12" id="KW-1185">Reference proteome</keyword>
<dbReference type="GO" id="GO:0044874">
    <property type="term" value="P:lipoprotein localization to outer membrane"/>
    <property type="evidence" value="ECO:0007669"/>
    <property type="project" value="UniProtKB-UniRule"/>
</dbReference>
<dbReference type="InterPro" id="IPR029046">
    <property type="entry name" value="LolA/LolB/LppX"/>
</dbReference>
<protein>
    <recommendedName>
        <fullName evidence="4 10">Outer-membrane lipoprotein carrier protein</fullName>
    </recommendedName>
</protein>
<comment type="similarity">
    <text evidence="2 10">Belongs to the LolA family.</text>
</comment>
<gene>
    <name evidence="10 11" type="primary">lolA</name>
    <name evidence="11" type="ORF">FNZ56_02875</name>
</gene>
<dbReference type="Proteomes" id="UP000315891">
    <property type="component" value="Chromosome"/>
</dbReference>
<dbReference type="PANTHER" id="PTHR35869">
    <property type="entry name" value="OUTER-MEMBRANE LIPOPROTEIN CARRIER PROTEIN"/>
    <property type="match status" value="1"/>
</dbReference>
<comment type="function">
    <text evidence="10">Participates in the translocation of lipoproteins from the inner membrane to the outer membrane. Only forms a complex with a lipoprotein if the residue after the N-terminal Cys is not an aspartate (The Asp acts as a targeting signal to indicate that the lipoprotein should stay in the inner membrane).</text>
</comment>
<dbReference type="Pfam" id="PF03548">
    <property type="entry name" value="LolA"/>
    <property type="match status" value="1"/>
</dbReference>
<comment type="subcellular location">
    <subcellularLocation>
        <location evidence="1 10">Periplasm</location>
    </subcellularLocation>
</comment>
<evidence type="ECO:0000256" key="8">
    <source>
        <dbReference type="ARBA" id="ARBA00022927"/>
    </source>
</evidence>
<evidence type="ECO:0000256" key="5">
    <source>
        <dbReference type="ARBA" id="ARBA00022448"/>
    </source>
</evidence>
<keyword evidence="7 10" id="KW-0574">Periplasm</keyword>
<name>A0A516V309_9GAMM</name>
<feature type="signal peptide" evidence="10">
    <location>
        <begin position="1"/>
        <end position="27"/>
    </location>
</feature>
<sequence precursor="true">MHTRSTSMRLSTMLGIAAILVATTANAGARDDLDAFTHGLKGLQGGFAQTVYDSNGAKKEYSTGRVSLSAPRLFRWEYVKPYPQLIVADGKTVWVYDPDLKQVTKRMQGAAESNSPLAALIDPAKLDKDYLVAEAGSDGGLDWLTLTPRDKDNASFESARLGFDGNGLNRMSFTDLLGQRTEIVFAKWVRNPSFGRGTFTYVPPKDVDVVGGEG</sequence>
<dbReference type="AlphaFoldDB" id="A0A516V309"/>
<evidence type="ECO:0000313" key="12">
    <source>
        <dbReference type="Proteomes" id="UP000315891"/>
    </source>
</evidence>
<evidence type="ECO:0000256" key="3">
    <source>
        <dbReference type="ARBA" id="ARBA00011245"/>
    </source>
</evidence>
<evidence type="ECO:0000313" key="11">
    <source>
        <dbReference type="EMBL" id="QDQ72894.1"/>
    </source>
</evidence>
<organism evidence="11 12">
    <name type="scientific">Pseudoluteimonas lycopersici</name>
    <dbReference type="NCBI Taxonomy" id="1324796"/>
    <lineage>
        <taxon>Bacteria</taxon>
        <taxon>Pseudomonadati</taxon>
        <taxon>Pseudomonadota</taxon>
        <taxon>Gammaproteobacteria</taxon>
        <taxon>Lysobacterales</taxon>
        <taxon>Lysobacteraceae</taxon>
        <taxon>Pseudoluteimonas</taxon>
    </lineage>
</organism>
<dbReference type="InterPro" id="IPR018323">
    <property type="entry name" value="OM_lipoprot_carrier_LolA_Pbac"/>
</dbReference>
<dbReference type="SUPFAM" id="SSF89392">
    <property type="entry name" value="Prokaryotic lipoproteins and lipoprotein localization factors"/>
    <property type="match status" value="1"/>
</dbReference>
<dbReference type="GO" id="GO:0030288">
    <property type="term" value="C:outer membrane-bounded periplasmic space"/>
    <property type="evidence" value="ECO:0007669"/>
    <property type="project" value="TreeGrafter"/>
</dbReference>
<keyword evidence="6 10" id="KW-0732">Signal</keyword>
<evidence type="ECO:0000256" key="6">
    <source>
        <dbReference type="ARBA" id="ARBA00022729"/>
    </source>
</evidence>